<dbReference type="Pfam" id="PF13041">
    <property type="entry name" value="PPR_2"/>
    <property type="match status" value="2"/>
</dbReference>
<gene>
    <name evidence="3" type="ORF">TAV2_LOCUS1296</name>
</gene>
<protein>
    <recommendedName>
        <fullName evidence="5">Pentatricopeptide repeat-containing protein</fullName>
    </recommendedName>
</protein>
<feature type="repeat" description="PPR" evidence="2">
    <location>
        <begin position="76"/>
        <end position="110"/>
    </location>
</feature>
<dbReference type="InterPro" id="IPR011990">
    <property type="entry name" value="TPR-like_helical_dom_sf"/>
</dbReference>
<evidence type="ECO:0000256" key="1">
    <source>
        <dbReference type="ARBA" id="ARBA00022737"/>
    </source>
</evidence>
<dbReference type="PANTHER" id="PTHR47926:SF376">
    <property type="entry name" value="TETRATRICOPEPTIDE-LIKE HELICAL DOMAIN SUPERFAMILY"/>
    <property type="match status" value="1"/>
</dbReference>
<proteinExistence type="predicted"/>
<evidence type="ECO:0000313" key="3">
    <source>
        <dbReference type="EMBL" id="CAH2038781.1"/>
    </source>
</evidence>
<name>A0AAU9RDF9_THLAR</name>
<dbReference type="Gene3D" id="1.25.40.10">
    <property type="entry name" value="Tetratricopeptide repeat domain"/>
    <property type="match status" value="3"/>
</dbReference>
<evidence type="ECO:0008006" key="5">
    <source>
        <dbReference type="Google" id="ProtNLM"/>
    </source>
</evidence>
<feature type="repeat" description="PPR" evidence="2">
    <location>
        <begin position="237"/>
        <end position="271"/>
    </location>
</feature>
<sequence>MNALANVRSLRVQGCSTLQLIKQRSSPKLLESALAAMIKSSQNQDCFLMNQFITACTSFNRLDLAVSSMTQMQGPNVFVYNALILGFVTCSYPTRSLEFYVRMLRDSVSPSSYTYSSLVKASAFDSVLGESVQAHICKFGFCFHVQIQTTLIGFYSALGRIREARKVFDEMPERDYVTWSAMVSAYRQVLDMDSAICLANQMPEKNVATWNCLIDGYTKLGNVELAESLFNQMPAKDIISWTTMINGYSHNKRYREAISVFYKMTEEEIVPDEVTMSTVISACAHLGVLDVGKEVHMYTVQNGFLLDVYIGSALVDMYSKCGSLNRALLCVCEKSSLQLALDKRRSL</sequence>
<keyword evidence="4" id="KW-1185">Reference proteome</keyword>
<reference evidence="3 4" key="1">
    <citation type="submission" date="2022-03" db="EMBL/GenBank/DDBJ databases">
        <authorList>
            <person name="Nunn A."/>
            <person name="Chopra R."/>
            <person name="Nunn A."/>
            <person name="Contreras Garrido A."/>
        </authorList>
    </citation>
    <scope>NUCLEOTIDE SEQUENCE [LARGE SCALE GENOMIC DNA]</scope>
</reference>
<dbReference type="FunFam" id="1.25.40.10:FF:000804">
    <property type="entry name" value="Pentatricopeptide repeat-containing protein, chloroplastic"/>
    <property type="match status" value="1"/>
</dbReference>
<organism evidence="3 4">
    <name type="scientific">Thlaspi arvense</name>
    <name type="common">Field penny-cress</name>
    <dbReference type="NCBI Taxonomy" id="13288"/>
    <lineage>
        <taxon>Eukaryota</taxon>
        <taxon>Viridiplantae</taxon>
        <taxon>Streptophyta</taxon>
        <taxon>Embryophyta</taxon>
        <taxon>Tracheophyta</taxon>
        <taxon>Spermatophyta</taxon>
        <taxon>Magnoliopsida</taxon>
        <taxon>eudicotyledons</taxon>
        <taxon>Gunneridae</taxon>
        <taxon>Pentapetalae</taxon>
        <taxon>rosids</taxon>
        <taxon>malvids</taxon>
        <taxon>Brassicales</taxon>
        <taxon>Brassicaceae</taxon>
        <taxon>Thlaspideae</taxon>
        <taxon>Thlaspi</taxon>
    </lineage>
</organism>
<accession>A0AAU9RDF9</accession>
<dbReference type="InterPro" id="IPR002885">
    <property type="entry name" value="PPR_rpt"/>
</dbReference>
<keyword evidence="1" id="KW-0677">Repeat</keyword>
<feature type="repeat" description="PPR" evidence="2">
    <location>
        <begin position="206"/>
        <end position="236"/>
    </location>
</feature>
<dbReference type="EMBL" id="OU466857">
    <property type="protein sequence ID" value="CAH2038781.1"/>
    <property type="molecule type" value="Genomic_DNA"/>
</dbReference>
<dbReference type="Pfam" id="PF12854">
    <property type="entry name" value="PPR_1"/>
    <property type="match status" value="1"/>
</dbReference>
<dbReference type="PROSITE" id="PS51375">
    <property type="entry name" value="PPR"/>
    <property type="match status" value="3"/>
</dbReference>
<dbReference type="Pfam" id="PF01535">
    <property type="entry name" value="PPR"/>
    <property type="match status" value="1"/>
</dbReference>
<dbReference type="NCBIfam" id="TIGR00756">
    <property type="entry name" value="PPR"/>
    <property type="match status" value="3"/>
</dbReference>
<dbReference type="Proteomes" id="UP000836841">
    <property type="component" value="Chromosome 1"/>
</dbReference>
<evidence type="ECO:0000256" key="2">
    <source>
        <dbReference type="PROSITE-ProRule" id="PRU00708"/>
    </source>
</evidence>
<dbReference type="GO" id="GO:0009451">
    <property type="term" value="P:RNA modification"/>
    <property type="evidence" value="ECO:0007669"/>
    <property type="project" value="InterPro"/>
</dbReference>
<dbReference type="PANTHER" id="PTHR47926">
    <property type="entry name" value="PENTATRICOPEPTIDE REPEAT-CONTAINING PROTEIN"/>
    <property type="match status" value="1"/>
</dbReference>
<dbReference type="AlphaFoldDB" id="A0AAU9RDF9"/>
<evidence type="ECO:0000313" key="4">
    <source>
        <dbReference type="Proteomes" id="UP000836841"/>
    </source>
</evidence>
<dbReference type="InterPro" id="IPR046960">
    <property type="entry name" value="PPR_At4g14850-like_plant"/>
</dbReference>
<dbReference type="GO" id="GO:0003723">
    <property type="term" value="F:RNA binding"/>
    <property type="evidence" value="ECO:0007669"/>
    <property type="project" value="InterPro"/>
</dbReference>